<accession>N1URL5</accession>
<dbReference type="EMBL" id="ANPE02000204">
    <property type="protein sequence ID" value="EMY33066.1"/>
    <property type="molecule type" value="Genomic_DNA"/>
</dbReference>
<reference evidence="2 3" key="1">
    <citation type="journal article" date="2013" name="Genome Announc.">
        <title>Draft Genome Sequence of Arthrobacter crystallopoietes Strain BAB-32, Revealing Genes for Bioremediation.</title>
        <authorList>
            <person name="Joshi M.N."/>
            <person name="Pandit A.S."/>
            <person name="Sharma A."/>
            <person name="Pandya R.V."/>
            <person name="Desai S.M."/>
            <person name="Saxena A.K."/>
            <person name="Bagatharia S.B."/>
        </authorList>
    </citation>
    <scope>NUCLEOTIDE SEQUENCE [LARGE SCALE GENOMIC DNA]</scope>
    <source>
        <strain evidence="2 3">BAB-32</strain>
    </source>
</reference>
<evidence type="ECO:0000313" key="3">
    <source>
        <dbReference type="Proteomes" id="UP000010729"/>
    </source>
</evidence>
<sequence length="72" mass="7449">MDQHATGPQSGGGAGPLAEVQWPREVLATSDADVDAIIGDLPQLRGLPAAEQAAVFERIHDELMADLDAGAD</sequence>
<gene>
    <name evidence="2" type="ORF">D477_016915</name>
</gene>
<organism evidence="2 3">
    <name type="scientific">Arthrobacter crystallopoietes BAB-32</name>
    <dbReference type="NCBI Taxonomy" id="1246476"/>
    <lineage>
        <taxon>Bacteria</taxon>
        <taxon>Bacillati</taxon>
        <taxon>Actinomycetota</taxon>
        <taxon>Actinomycetes</taxon>
        <taxon>Micrococcales</taxon>
        <taxon>Micrococcaceae</taxon>
        <taxon>Crystallibacter</taxon>
    </lineage>
</organism>
<feature type="region of interest" description="Disordered" evidence="1">
    <location>
        <begin position="1"/>
        <end position="21"/>
    </location>
</feature>
<dbReference type="AlphaFoldDB" id="N1URL5"/>
<evidence type="ECO:0000313" key="2">
    <source>
        <dbReference type="EMBL" id="EMY33066.1"/>
    </source>
</evidence>
<name>N1URL5_9MICC</name>
<keyword evidence="3" id="KW-1185">Reference proteome</keyword>
<dbReference type="RefSeq" id="WP_005272029.1">
    <property type="nucleotide sequence ID" value="NZ_ANPE02000204.1"/>
</dbReference>
<dbReference type="Proteomes" id="UP000010729">
    <property type="component" value="Unassembled WGS sequence"/>
</dbReference>
<evidence type="ECO:0000256" key="1">
    <source>
        <dbReference type="SAM" id="MobiDB-lite"/>
    </source>
</evidence>
<dbReference type="OrthoDB" id="4953139at2"/>
<proteinExistence type="predicted"/>
<protein>
    <submittedName>
        <fullName evidence="2">Uncharacterized protein</fullName>
    </submittedName>
</protein>
<comment type="caution">
    <text evidence="2">The sequence shown here is derived from an EMBL/GenBank/DDBJ whole genome shotgun (WGS) entry which is preliminary data.</text>
</comment>